<dbReference type="Pfam" id="PF00076">
    <property type="entry name" value="RRM_1"/>
    <property type="match status" value="1"/>
</dbReference>
<dbReference type="SUPFAM" id="SSF54928">
    <property type="entry name" value="RNA-binding domain, RBD"/>
    <property type="match status" value="1"/>
</dbReference>
<accession>A0AAN8IW60</accession>
<comment type="caution">
    <text evidence="3">The sequence shown here is derived from an EMBL/GenBank/DDBJ whole genome shotgun (WGS) entry which is preliminary data.</text>
</comment>
<proteinExistence type="predicted"/>
<feature type="domain" description="RRM" evidence="2">
    <location>
        <begin position="2"/>
        <end position="71"/>
    </location>
</feature>
<organism evidence="3 4">
    <name type="scientific">Trichostrongylus colubriformis</name>
    <name type="common">Black scour worm</name>
    <dbReference type="NCBI Taxonomy" id="6319"/>
    <lineage>
        <taxon>Eukaryota</taxon>
        <taxon>Metazoa</taxon>
        <taxon>Ecdysozoa</taxon>
        <taxon>Nematoda</taxon>
        <taxon>Chromadorea</taxon>
        <taxon>Rhabditida</taxon>
        <taxon>Rhabditina</taxon>
        <taxon>Rhabditomorpha</taxon>
        <taxon>Strongyloidea</taxon>
        <taxon>Trichostrongylidae</taxon>
        <taxon>Trichostrongylus</taxon>
    </lineage>
</organism>
<gene>
    <name evidence="3" type="ORF">GCK32_007627</name>
</gene>
<evidence type="ECO:0000259" key="2">
    <source>
        <dbReference type="PROSITE" id="PS50102"/>
    </source>
</evidence>
<reference evidence="3 4" key="1">
    <citation type="submission" date="2019-10" db="EMBL/GenBank/DDBJ databases">
        <title>Assembly and Annotation for the nematode Trichostrongylus colubriformis.</title>
        <authorList>
            <person name="Martin J."/>
        </authorList>
    </citation>
    <scope>NUCLEOTIDE SEQUENCE [LARGE SCALE GENOMIC DNA]</scope>
    <source>
        <strain evidence="3">G859</strain>
        <tissue evidence="3">Whole worm</tissue>
    </source>
</reference>
<dbReference type="InterPro" id="IPR035979">
    <property type="entry name" value="RBD_domain_sf"/>
</dbReference>
<dbReference type="PROSITE" id="PS50102">
    <property type="entry name" value="RRM"/>
    <property type="match status" value="1"/>
</dbReference>
<dbReference type="GO" id="GO:0003723">
    <property type="term" value="F:RNA binding"/>
    <property type="evidence" value="ECO:0007669"/>
    <property type="project" value="UniProtKB-UniRule"/>
</dbReference>
<dbReference type="EMBL" id="WIXE01001077">
    <property type="protein sequence ID" value="KAK5986028.1"/>
    <property type="molecule type" value="Genomic_DNA"/>
</dbReference>
<dbReference type="PANTHER" id="PTHR48038">
    <property type="entry name" value="RIBONUCLEOPROTEIN RB97D"/>
    <property type="match status" value="1"/>
</dbReference>
<dbReference type="InterPro" id="IPR012677">
    <property type="entry name" value="Nucleotide-bd_a/b_plait_sf"/>
</dbReference>
<evidence type="ECO:0000313" key="3">
    <source>
        <dbReference type="EMBL" id="KAK5986028.1"/>
    </source>
</evidence>
<protein>
    <submittedName>
        <fullName evidence="3">RRM domain-containing protein</fullName>
    </submittedName>
</protein>
<dbReference type="SMART" id="SM00360">
    <property type="entry name" value="RRM"/>
    <property type="match status" value="1"/>
</dbReference>
<keyword evidence="1" id="KW-0694">RNA-binding</keyword>
<dbReference type="AlphaFoldDB" id="A0AAN8IW60"/>
<dbReference type="PANTHER" id="PTHR48038:SF1">
    <property type="entry name" value="RIBONUCLEOPROTEIN RB97D"/>
    <property type="match status" value="1"/>
</dbReference>
<dbReference type="Proteomes" id="UP001331761">
    <property type="component" value="Unassembled WGS sequence"/>
</dbReference>
<evidence type="ECO:0000313" key="4">
    <source>
        <dbReference type="Proteomes" id="UP001331761"/>
    </source>
</evidence>
<name>A0AAN8IW60_TRICO</name>
<sequence length="410" mass="44967">MVKLFVGNLADTVDSTKLKQVFQQFTKVTECDVVKNYAFVHIEDDDVQSIINRLNGYTLEGKNIHIQLSTSKLRSQPGMSNQCFRCASTEHKTPNCPKDPNNQVTQTIKIDLTGAVKRPAGAIDGPDAKRPVQMISMVDEEIPRPPEPELQQLYEEYSLSRQRYTYYRERLQKEIHAKRNGMAGSVYVTPFAPLGTTSTQLSSAAVPYITPQPQAYTQPAAIGGSHPYSLKAPYAAATPQVQQVAPVPQIGAIPAQQTTYISSQPSAVYGAVGAPVQQGLVNVQPQQGLQYATAVQQQQPTVGVQSSAPMTTQQYLQSVGLQQAQQQQQPGAQIGLGQVQQTTLNAPYAGVSTGTTWMQQQQQQPTVQQQLIGQYQRQPTFQQSPQRQASVVPQQQQSYQTGGLVKLNII</sequence>
<dbReference type="InterPro" id="IPR000504">
    <property type="entry name" value="RRM_dom"/>
</dbReference>
<dbReference type="Gene3D" id="3.30.70.330">
    <property type="match status" value="1"/>
</dbReference>
<keyword evidence="4" id="KW-1185">Reference proteome</keyword>
<evidence type="ECO:0000256" key="1">
    <source>
        <dbReference type="PROSITE-ProRule" id="PRU00176"/>
    </source>
</evidence>